<evidence type="ECO:0000259" key="5">
    <source>
        <dbReference type="SMART" id="SM00470"/>
    </source>
</evidence>
<dbReference type="Pfam" id="PF17762">
    <property type="entry name" value="HTH_ParB"/>
    <property type="match status" value="1"/>
</dbReference>
<reference evidence="7" key="1">
    <citation type="submission" date="2023-06" db="EMBL/GenBank/DDBJ databases">
        <authorList>
            <person name="Zeman M."/>
            <person name="Kubasova T."/>
            <person name="Jahodarova E."/>
            <person name="Nykrynova M."/>
            <person name="Rychlik I."/>
        </authorList>
    </citation>
    <scope>NUCLEOTIDE SEQUENCE</scope>
    <source>
        <strain evidence="7">ET15</strain>
        <strain evidence="6">ET37</strain>
    </source>
</reference>
<dbReference type="FunFam" id="1.10.10.2830:FF:000001">
    <property type="entry name" value="Chromosome partitioning protein ParB"/>
    <property type="match status" value="1"/>
</dbReference>
<dbReference type="SMART" id="SM00470">
    <property type="entry name" value="ParB"/>
    <property type="match status" value="1"/>
</dbReference>
<dbReference type="AlphaFoldDB" id="A0AAW7JKG6"/>
<comment type="caution">
    <text evidence="7">The sequence shown here is derived from an EMBL/GenBank/DDBJ whole genome shotgun (WGS) entry which is preliminary data.</text>
</comment>
<proteinExistence type="inferred from homology"/>
<dbReference type="Gene3D" id="3.90.1530.30">
    <property type="match status" value="1"/>
</dbReference>
<protein>
    <submittedName>
        <fullName evidence="7">ParB/RepB/Spo0J family partition protein</fullName>
    </submittedName>
</protein>
<dbReference type="PANTHER" id="PTHR33375:SF1">
    <property type="entry name" value="CHROMOSOME-PARTITIONING PROTEIN PARB-RELATED"/>
    <property type="match status" value="1"/>
</dbReference>
<dbReference type="InterPro" id="IPR036086">
    <property type="entry name" value="ParB/Sulfiredoxin_sf"/>
</dbReference>
<dbReference type="Pfam" id="PF23552">
    <property type="entry name" value="ParB_C"/>
    <property type="match status" value="1"/>
</dbReference>
<evidence type="ECO:0000256" key="1">
    <source>
        <dbReference type="ARBA" id="ARBA00006295"/>
    </source>
</evidence>
<dbReference type="NCBIfam" id="TIGR00180">
    <property type="entry name" value="parB_part"/>
    <property type="match status" value="1"/>
</dbReference>
<evidence type="ECO:0000256" key="4">
    <source>
        <dbReference type="SAM" id="MobiDB-lite"/>
    </source>
</evidence>
<dbReference type="EMBL" id="JAUEIF010000002">
    <property type="protein sequence ID" value="MDN0024591.1"/>
    <property type="molecule type" value="Genomic_DNA"/>
</dbReference>
<keyword evidence="2" id="KW-0159">Chromosome partition</keyword>
<dbReference type="GO" id="GO:0005694">
    <property type="term" value="C:chromosome"/>
    <property type="evidence" value="ECO:0007669"/>
    <property type="project" value="TreeGrafter"/>
</dbReference>
<dbReference type="FunFam" id="3.90.1530.30:FF:000001">
    <property type="entry name" value="Chromosome partitioning protein ParB"/>
    <property type="match status" value="1"/>
</dbReference>
<evidence type="ECO:0000313" key="9">
    <source>
        <dbReference type="Proteomes" id="UP001168478"/>
    </source>
</evidence>
<dbReference type="Proteomes" id="UP001167831">
    <property type="component" value="Unassembled WGS sequence"/>
</dbReference>
<evidence type="ECO:0000313" key="8">
    <source>
        <dbReference type="Proteomes" id="UP001167831"/>
    </source>
</evidence>
<reference evidence="7" key="2">
    <citation type="submission" date="2023-08" db="EMBL/GenBank/DDBJ databases">
        <title>Identification and characterization of horizontal gene transfer across gut microbiota members of farm animals based on homology search.</title>
        <authorList>
            <person name="Schwarzerova J."/>
            <person name="Nykrynova M."/>
            <person name="Jureckova K."/>
            <person name="Cejkova D."/>
            <person name="Rychlik I."/>
        </authorList>
    </citation>
    <scope>NUCLEOTIDE SEQUENCE</scope>
    <source>
        <strain evidence="7">ET15</strain>
        <strain evidence="6">ET37</strain>
    </source>
</reference>
<dbReference type="Proteomes" id="UP001168478">
    <property type="component" value="Unassembled WGS sequence"/>
</dbReference>
<gene>
    <name evidence="6" type="ORF">QVN81_03120</name>
    <name evidence="7" type="ORF">QVN84_03480</name>
</gene>
<dbReference type="Pfam" id="PF02195">
    <property type="entry name" value="ParB_N"/>
    <property type="match status" value="1"/>
</dbReference>
<dbReference type="InterPro" id="IPR057240">
    <property type="entry name" value="ParB_dimer_C"/>
</dbReference>
<dbReference type="EMBL" id="JAUEIE010000002">
    <property type="protein sequence ID" value="MDN0022016.1"/>
    <property type="molecule type" value="Genomic_DNA"/>
</dbReference>
<dbReference type="Gene3D" id="1.10.10.2830">
    <property type="match status" value="1"/>
</dbReference>
<evidence type="ECO:0000313" key="6">
    <source>
        <dbReference type="EMBL" id="MDN0022016.1"/>
    </source>
</evidence>
<dbReference type="GO" id="GO:0045881">
    <property type="term" value="P:positive regulation of sporulation resulting in formation of a cellular spore"/>
    <property type="evidence" value="ECO:0007669"/>
    <property type="project" value="TreeGrafter"/>
</dbReference>
<evidence type="ECO:0000256" key="3">
    <source>
        <dbReference type="ARBA" id="ARBA00023125"/>
    </source>
</evidence>
<dbReference type="SUPFAM" id="SSF110849">
    <property type="entry name" value="ParB/Sulfiredoxin"/>
    <property type="match status" value="1"/>
</dbReference>
<organism evidence="7 9">
    <name type="scientific">Leyella lascolaii</name>
    <dbReference type="NCBI Taxonomy" id="1776379"/>
    <lineage>
        <taxon>Bacteria</taxon>
        <taxon>Pseudomonadati</taxon>
        <taxon>Bacteroidota</taxon>
        <taxon>Bacteroidia</taxon>
        <taxon>Bacteroidales</taxon>
        <taxon>Prevotellaceae</taxon>
        <taxon>Leyella</taxon>
    </lineage>
</organism>
<feature type="region of interest" description="Disordered" evidence="4">
    <location>
        <begin position="38"/>
        <end position="58"/>
    </location>
</feature>
<keyword evidence="8" id="KW-1185">Reference proteome</keyword>
<comment type="similarity">
    <text evidence="1">Belongs to the ParB family.</text>
</comment>
<dbReference type="InterPro" id="IPR041468">
    <property type="entry name" value="HTH_ParB/Spo0J"/>
</dbReference>
<dbReference type="InterPro" id="IPR004437">
    <property type="entry name" value="ParB/RepB/Spo0J"/>
</dbReference>
<dbReference type="InterPro" id="IPR003115">
    <property type="entry name" value="ParB_N"/>
</dbReference>
<sequence length="308" mass="34975">MAVHKKFSKNVLGRGLDDIERGKGLDALIDTNGVRTQGTSTINEIPLDQIEPNPNQPRREFDSEALQELANSIREIGIIQPITLRQTDEHRFQIIAGERRWRASQLAGLEAIPAYIRTIKDENVMEMALVENIQREDLNAIEIALAYEHLLEADGMTQEKVSERVGKSRTAITNYLRLLRLPAQVQMALQKKEIDMGHARALLAVDSPSLQIKLFNEVQKHGYSVRKVEELAQQLKNGEDIESGKKKIAAKAKLPEEFNMLRSRLSDFLHTKVQMSCSPKGKGKITIPFANEEELERIMNIFDKMKEQ</sequence>
<dbReference type="CDD" id="cd16393">
    <property type="entry name" value="SPO0J_N"/>
    <property type="match status" value="1"/>
</dbReference>
<name>A0AAW7JKG6_9BACT</name>
<keyword evidence="3" id="KW-0238">DNA-binding</keyword>
<dbReference type="InterPro" id="IPR050336">
    <property type="entry name" value="Chromosome_partition/occlusion"/>
</dbReference>
<evidence type="ECO:0000256" key="2">
    <source>
        <dbReference type="ARBA" id="ARBA00022829"/>
    </source>
</evidence>
<accession>A0AAW7JKG6</accession>
<dbReference type="GO" id="GO:0007059">
    <property type="term" value="P:chromosome segregation"/>
    <property type="evidence" value="ECO:0007669"/>
    <property type="project" value="UniProtKB-KW"/>
</dbReference>
<dbReference type="GO" id="GO:0003677">
    <property type="term" value="F:DNA binding"/>
    <property type="evidence" value="ECO:0007669"/>
    <property type="project" value="UniProtKB-KW"/>
</dbReference>
<feature type="domain" description="ParB-like N-terminal" evidence="5">
    <location>
        <begin position="43"/>
        <end position="133"/>
    </location>
</feature>
<evidence type="ECO:0000313" key="7">
    <source>
        <dbReference type="EMBL" id="MDN0024591.1"/>
    </source>
</evidence>
<dbReference type="RefSeq" id="WP_021993193.1">
    <property type="nucleotide sequence ID" value="NZ_CALUKV010000007.1"/>
</dbReference>
<dbReference type="PANTHER" id="PTHR33375">
    <property type="entry name" value="CHROMOSOME-PARTITIONING PROTEIN PARB-RELATED"/>
    <property type="match status" value="1"/>
</dbReference>